<organism evidence="2 3">
    <name type="scientific">Littorina saxatilis</name>
    <dbReference type="NCBI Taxonomy" id="31220"/>
    <lineage>
        <taxon>Eukaryota</taxon>
        <taxon>Metazoa</taxon>
        <taxon>Spiralia</taxon>
        <taxon>Lophotrochozoa</taxon>
        <taxon>Mollusca</taxon>
        <taxon>Gastropoda</taxon>
        <taxon>Caenogastropoda</taxon>
        <taxon>Littorinimorpha</taxon>
        <taxon>Littorinoidea</taxon>
        <taxon>Littorinidae</taxon>
        <taxon>Littorina</taxon>
    </lineage>
</organism>
<gene>
    <name evidence="2" type="ORF">V1264_010608</name>
</gene>
<proteinExistence type="predicted"/>
<feature type="compositionally biased region" description="Acidic residues" evidence="1">
    <location>
        <begin position="1"/>
        <end position="13"/>
    </location>
</feature>
<protein>
    <submittedName>
        <fullName evidence="2">Uncharacterized protein</fullName>
    </submittedName>
</protein>
<dbReference type="Proteomes" id="UP001374579">
    <property type="component" value="Unassembled WGS sequence"/>
</dbReference>
<keyword evidence="3" id="KW-1185">Reference proteome</keyword>
<feature type="region of interest" description="Disordered" evidence="1">
    <location>
        <begin position="1"/>
        <end position="49"/>
    </location>
</feature>
<evidence type="ECO:0000256" key="1">
    <source>
        <dbReference type="SAM" id="MobiDB-lite"/>
    </source>
</evidence>
<feature type="compositionally biased region" description="Polar residues" evidence="1">
    <location>
        <begin position="19"/>
        <end position="29"/>
    </location>
</feature>
<reference evidence="2 3" key="1">
    <citation type="submission" date="2024-02" db="EMBL/GenBank/DDBJ databases">
        <title>Chromosome-scale genome assembly of the rough periwinkle Littorina saxatilis.</title>
        <authorList>
            <person name="De Jode A."/>
            <person name="Faria R."/>
            <person name="Formenti G."/>
            <person name="Sims Y."/>
            <person name="Smith T.P."/>
            <person name="Tracey A."/>
            <person name="Wood J.M.D."/>
            <person name="Zagrodzka Z.B."/>
            <person name="Johannesson K."/>
            <person name="Butlin R.K."/>
            <person name="Leder E.H."/>
        </authorList>
    </citation>
    <scope>NUCLEOTIDE SEQUENCE [LARGE SCALE GENOMIC DNA]</scope>
    <source>
        <strain evidence="2">Snail1</strain>
        <tissue evidence="2">Muscle</tissue>
    </source>
</reference>
<name>A0AAN9AQG0_9CAEN</name>
<comment type="caution">
    <text evidence="2">The sequence shown here is derived from an EMBL/GenBank/DDBJ whole genome shotgun (WGS) entry which is preliminary data.</text>
</comment>
<dbReference type="EMBL" id="JBAMIC010000024">
    <property type="protein sequence ID" value="KAK7090864.1"/>
    <property type="molecule type" value="Genomic_DNA"/>
</dbReference>
<sequence length="66" mass="7391">MSSCSDVEDQFYDAEDKTPSTSFVQSQRTPAGATSGMPSDSMDLEEEEKQLLELKRRAEERFVVLG</sequence>
<evidence type="ECO:0000313" key="3">
    <source>
        <dbReference type="Proteomes" id="UP001374579"/>
    </source>
</evidence>
<dbReference type="AlphaFoldDB" id="A0AAN9AQG0"/>
<accession>A0AAN9AQG0</accession>
<evidence type="ECO:0000313" key="2">
    <source>
        <dbReference type="EMBL" id="KAK7090864.1"/>
    </source>
</evidence>